<dbReference type="GO" id="GO:0005096">
    <property type="term" value="F:GTPase activator activity"/>
    <property type="evidence" value="ECO:0007669"/>
    <property type="project" value="UniProtKB-KW"/>
</dbReference>
<dbReference type="Gene3D" id="1.10.555.10">
    <property type="entry name" value="Rho GTPase activation protein"/>
    <property type="match status" value="1"/>
</dbReference>
<dbReference type="EMBL" id="HBUE01240450">
    <property type="protein sequence ID" value="CAG6549311.1"/>
    <property type="molecule type" value="Transcribed_RNA"/>
</dbReference>
<organism evidence="5">
    <name type="scientific">Culex pipiens</name>
    <name type="common">House mosquito</name>
    <dbReference type="NCBI Taxonomy" id="7175"/>
    <lineage>
        <taxon>Eukaryota</taxon>
        <taxon>Metazoa</taxon>
        <taxon>Ecdysozoa</taxon>
        <taxon>Arthropoda</taxon>
        <taxon>Hexapoda</taxon>
        <taxon>Insecta</taxon>
        <taxon>Pterygota</taxon>
        <taxon>Neoptera</taxon>
        <taxon>Endopterygota</taxon>
        <taxon>Diptera</taxon>
        <taxon>Nematocera</taxon>
        <taxon>Culicoidea</taxon>
        <taxon>Culicidae</taxon>
        <taxon>Culicinae</taxon>
        <taxon>Culicini</taxon>
        <taxon>Culex</taxon>
        <taxon>Culex</taxon>
    </lineage>
</organism>
<feature type="compositionally biased region" description="Basic and acidic residues" evidence="3">
    <location>
        <begin position="1"/>
        <end position="11"/>
    </location>
</feature>
<dbReference type="InterPro" id="IPR050729">
    <property type="entry name" value="Rho-GAP"/>
</dbReference>
<accession>A0A8D8LAB6</accession>
<name>A0A8D8LAB6_CULPI</name>
<keyword evidence="2" id="KW-0175">Coiled coil</keyword>
<reference evidence="5" key="1">
    <citation type="submission" date="2021-05" db="EMBL/GenBank/DDBJ databases">
        <authorList>
            <person name="Alioto T."/>
            <person name="Alioto T."/>
            <person name="Gomez Garrido J."/>
        </authorList>
    </citation>
    <scope>NUCLEOTIDE SEQUENCE</scope>
</reference>
<dbReference type="SMART" id="SM00324">
    <property type="entry name" value="RhoGAP"/>
    <property type="match status" value="1"/>
</dbReference>
<dbReference type="PANTHER" id="PTHR23176:SF129">
    <property type="entry name" value="RHO GTPASE ACTIVATING PROTEIN AT 16F, ISOFORM E-RELATED"/>
    <property type="match status" value="1"/>
</dbReference>
<dbReference type="SUPFAM" id="SSF48350">
    <property type="entry name" value="GTPase activation domain, GAP"/>
    <property type="match status" value="1"/>
</dbReference>
<dbReference type="InterPro" id="IPR008936">
    <property type="entry name" value="Rho_GTPase_activation_prot"/>
</dbReference>
<proteinExistence type="predicted"/>
<feature type="compositionally biased region" description="Polar residues" evidence="3">
    <location>
        <begin position="29"/>
        <end position="57"/>
    </location>
</feature>
<dbReference type="EMBL" id="HBUE01347469">
    <property type="protein sequence ID" value="CAG6601576.1"/>
    <property type="molecule type" value="Transcribed_RNA"/>
</dbReference>
<dbReference type="PROSITE" id="PS50238">
    <property type="entry name" value="RHOGAP"/>
    <property type="match status" value="1"/>
</dbReference>
<evidence type="ECO:0000256" key="1">
    <source>
        <dbReference type="ARBA" id="ARBA00022468"/>
    </source>
</evidence>
<dbReference type="Pfam" id="PF00620">
    <property type="entry name" value="RhoGAP"/>
    <property type="match status" value="1"/>
</dbReference>
<evidence type="ECO:0000256" key="2">
    <source>
        <dbReference type="SAM" id="Coils"/>
    </source>
</evidence>
<evidence type="ECO:0000259" key="4">
    <source>
        <dbReference type="PROSITE" id="PS50238"/>
    </source>
</evidence>
<dbReference type="GO" id="GO:0007165">
    <property type="term" value="P:signal transduction"/>
    <property type="evidence" value="ECO:0007669"/>
    <property type="project" value="InterPro"/>
</dbReference>
<feature type="domain" description="Rho-GAP" evidence="4">
    <location>
        <begin position="159"/>
        <end position="350"/>
    </location>
</feature>
<feature type="coiled-coil region" evidence="2">
    <location>
        <begin position="66"/>
        <end position="121"/>
    </location>
</feature>
<evidence type="ECO:0000256" key="3">
    <source>
        <dbReference type="SAM" id="MobiDB-lite"/>
    </source>
</evidence>
<keyword evidence="1" id="KW-0343">GTPase activation</keyword>
<sequence length="352" mass="40826">MAGHGSRDGPRTDQPPSKQRPRNFLDGFTNRSATATKKTRQQSSTASRESRSVTGSSAGVSVLDQYRYLQTQHHELMEKYNALKREHRALEDRHVRLKTENGNLKEAYEELQENYNSMLDSQKSFTAGKLLVYLKLKRREDKEALEKRNIIKNEACFNTFLEDVQMHESNPRIPKIVVECVTVVESSDKFMKSVGLYRVSGNHNTIQNLRYDINADSYKKLRRQKSPHEVCGILKLFLRELKEPLVSLWQLNRIIPGPSDMIHNRVLKVLELVNSLDDIRRETLQYLMKHIRKVVAVEDNEMDTLSLAMLMSSCIFNETLTDVCPERFETVSAVPRECIITMVDRYDEIFEK</sequence>
<dbReference type="GO" id="GO:0005737">
    <property type="term" value="C:cytoplasm"/>
    <property type="evidence" value="ECO:0007669"/>
    <property type="project" value="TreeGrafter"/>
</dbReference>
<protein>
    <submittedName>
        <fullName evidence="5">WW domain-containing protein tag-325</fullName>
    </submittedName>
</protein>
<dbReference type="Gene3D" id="1.20.5.340">
    <property type="match status" value="1"/>
</dbReference>
<evidence type="ECO:0000313" key="5">
    <source>
        <dbReference type="EMBL" id="CAG6601576.1"/>
    </source>
</evidence>
<dbReference type="AlphaFoldDB" id="A0A8D8LAB6"/>
<dbReference type="InterPro" id="IPR000198">
    <property type="entry name" value="RhoGAP_dom"/>
</dbReference>
<feature type="region of interest" description="Disordered" evidence="3">
    <location>
        <begin position="1"/>
        <end position="57"/>
    </location>
</feature>
<dbReference type="PANTHER" id="PTHR23176">
    <property type="entry name" value="RHO/RAC/CDC GTPASE-ACTIVATING PROTEIN"/>
    <property type="match status" value="1"/>
</dbReference>
<dbReference type="CDD" id="cd00159">
    <property type="entry name" value="RhoGAP"/>
    <property type="match status" value="1"/>
</dbReference>
<dbReference type="EMBL" id="HBUE01047117">
    <property type="protein sequence ID" value="CAG6463073.1"/>
    <property type="molecule type" value="Transcribed_RNA"/>
</dbReference>